<organism evidence="1 2">
    <name type="scientific">Meloidogyne enterolobii</name>
    <name type="common">Root-knot nematode worm</name>
    <name type="synonym">Meloidogyne mayaguensis</name>
    <dbReference type="NCBI Taxonomy" id="390850"/>
    <lineage>
        <taxon>Eukaryota</taxon>
        <taxon>Metazoa</taxon>
        <taxon>Ecdysozoa</taxon>
        <taxon>Nematoda</taxon>
        <taxon>Chromadorea</taxon>
        <taxon>Rhabditida</taxon>
        <taxon>Tylenchina</taxon>
        <taxon>Tylenchomorpha</taxon>
        <taxon>Tylenchoidea</taxon>
        <taxon>Meloidogynidae</taxon>
        <taxon>Meloidogyninae</taxon>
        <taxon>Meloidogyne</taxon>
    </lineage>
</organism>
<reference evidence="1" key="1">
    <citation type="submission" date="2023-11" db="EMBL/GenBank/DDBJ databases">
        <authorList>
            <person name="Poullet M."/>
        </authorList>
    </citation>
    <scope>NUCLEOTIDE SEQUENCE</scope>
    <source>
        <strain evidence="1">E1834</strain>
    </source>
</reference>
<keyword evidence="2" id="KW-1185">Reference proteome</keyword>
<comment type="caution">
    <text evidence="1">The sequence shown here is derived from an EMBL/GenBank/DDBJ whole genome shotgun (WGS) entry which is preliminary data.</text>
</comment>
<evidence type="ECO:0000313" key="2">
    <source>
        <dbReference type="Proteomes" id="UP001497535"/>
    </source>
</evidence>
<dbReference type="EMBL" id="CAVMJV010000129">
    <property type="protein sequence ID" value="CAK5108585.1"/>
    <property type="molecule type" value="Genomic_DNA"/>
</dbReference>
<proteinExistence type="predicted"/>
<gene>
    <name evidence="1" type="ORF">MENTE1834_LOCUS43982</name>
</gene>
<protein>
    <submittedName>
        <fullName evidence="1">Uncharacterized protein</fullName>
    </submittedName>
</protein>
<evidence type="ECO:0000313" key="1">
    <source>
        <dbReference type="EMBL" id="CAK5108585.1"/>
    </source>
</evidence>
<accession>A0ACB1AY54</accession>
<name>A0ACB1AY54_MELEN</name>
<dbReference type="Proteomes" id="UP001497535">
    <property type="component" value="Unassembled WGS sequence"/>
</dbReference>
<sequence>MCTNKNKIIIRLLMFSTFYLMIYLTTTDAFGGFLNCLKPKLQKSKNRGIEIENNDLVDNNMTKDTLHISQSKAEISKPIGKQISEDIIGEIRSVKKFTETSHASPSNSYSAKPSSSKTPSKNYSKSQQKGKKLPTIQEGCIYYNQGKYNENMEKQLEWEIHSLKTLIGHMYEKHNVPEGAEIFLNDILKPEELKEFIENICQAINYAENQNHLIQLLDGFMSENEKMLEKEKKEGEKPKELTPEQIEMKYVRENYDEIINVINNENITTTGYSLREDIRNILGRLIQKISSQGKFYDYEGIEMSSEED</sequence>